<keyword evidence="2" id="KW-0540">Nuclease</keyword>
<evidence type="ECO:0000313" key="2">
    <source>
        <dbReference type="EMBL" id="QJS09092.1"/>
    </source>
</evidence>
<dbReference type="KEGG" id="sarg:HKX69_05790"/>
<keyword evidence="2" id="KW-0255">Endonuclease</keyword>
<dbReference type="InterPro" id="IPR003615">
    <property type="entry name" value="HNH_nuc"/>
</dbReference>
<evidence type="ECO:0000259" key="1">
    <source>
        <dbReference type="Pfam" id="PF01844"/>
    </source>
</evidence>
<name>A0A6M4PDL0_9ACTN</name>
<dbReference type="Gene3D" id="1.10.30.50">
    <property type="match status" value="1"/>
</dbReference>
<reference evidence="2 3" key="1">
    <citation type="submission" date="2020-05" db="EMBL/GenBank/DDBJ databases">
        <authorList>
            <person name="Li K."/>
        </authorList>
    </citation>
    <scope>NUCLEOTIDE SEQUENCE [LARGE SCALE GENOMIC DNA]</scope>
    <source>
        <strain evidence="3">jing01</strain>
    </source>
</reference>
<keyword evidence="2" id="KW-0378">Hydrolase</keyword>
<proteinExistence type="predicted"/>
<dbReference type="GO" id="GO:0004519">
    <property type="term" value="F:endonuclease activity"/>
    <property type="evidence" value="ECO:0007669"/>
    <property type="project" value="UniProtKB-KW"/>
</dbReference>
<sequence>MDHVVPVARGGSWELSNLWVLCAPCHRLKTYGEDRA</sequence>
<organism evidence="2 3">
    <name type="scientific">Streptomyces argyrophylli</name>
    <dbReference type="NCBI Taxonomy" id="2726118"/>
    <lineage>
        <taxon>Bacteria</taxon>
        <taxon>Bacillati</taxon>
        <taxon>Actinomycetota</taxon>
        <taxon>Actinomycetes</taxon>
        <taxon>Kitasatosporales</taxon>
        <taxon>Streptomycetaceae</taxon>
        <taxon>Streptomyces</taxon>
    </lineage>
</organism>
<dbReference type="Proteomes" id="UP000502641">
    <property type="component" value="Chromosome"/>
</dbReference>
<dbReference type="InterPro" id="IPR002711">
    <property type="entry name" value="HNH"/>
</dbReference>
<dbReference type="CDD" id="cd00085">
    <property type="entry name" value="HNHc"/>
    <property type="match status" value="1"/>
</dbReference>
<protein>
    <submittedName>
        <fullName evidence="2">HNH endonuclease</fullName>
    </submittedName>
</protein>
<dbReference type="AlphaFoldDB" id="A0A6M4PDL0"/>
<accession>A0A6M4PDL0</accession>
<dbReference type="EMBL" id="CP053189">
    <property type="protein sequence ID" value="QJS09092.1"/>
    <property type="molecule type" value="Genomic_DNA"/>
</dbReference>
<evidence type="ECO:0000313" key="3">
    <source>
        <dbReference type="Proteomes" id="UP000502641"/>
    </source>
</evidence>
<dbReference type="GO" id="GO:0008270">
    <property type="term" value="F:zinc ion binding"/>
    <property type="evidence" value="ECO:0007669"/>
    <property type="project" value="InterPro"/>
</dbReference>
<feature type="domain" description="HNH" evidence="1">
    <location>
        <begin position="1"/>
        <end position="30"/>
    </location>
</feature>
<dbReference type="Pfam" id="PF01844">
    <property type="entry name" value="HNH"/>
    <property type="match status" value="1"/>
</dbReference>
<dbReference type="GO" id="GO:0003676">
    <property type="term" value="F:nucleic acid binding"/>
    <property type="evidence" value="ECO:0007669"/>
    <property type="project" value="InterPro"/>
</dbReference>
<gene>
    <name evidence="2" type="ORF">HKX69_05790</name>
</gene>
<keyword evidence="3" id="KW-1185">Reference proteome</keyword>